<keyword evidence="5" id="KW-1185">Reference proteome</keyword>
<dbReference type="Proteomes" id="UP001153365">
    <property type="component" value="Unassembled WGS sequence"/>
</dbReference>
<feature type="chain" id="PRO_5043919851" evidence="3">
    <location>
        <begin position="28"/>
        <end position="690"/>
    </location>
</feature>
<feature type="compositionally biased region" description="Basic and acidic residues" evidence="1">
    <location>
        <begin position="105"/>
        <end position="121"/>
    </location>
</feature>
<accession>A0AAV0BEI2</accession>
<keyword evidence="2" id="KW-1133">Transmembrane helix</keyword>
<sequence>MAQKDWESQILKLMLLIQLLIIAGAVSKPLENVVVVEIAKKDKNVSLSSVIVPPNGTTFLNKTKISSSLPLKSNGNEALLDSISNQLFNSTSAINLTQSPNLTDVSRKDHGLAASPEKRDLPLPGKSFFANSSSTPTGLEKSTPNSKADSAEGKIKKRSDTSGTVKTLQTKPNETSVEKVELKEKKDSSKNDNATKVELKEKKELNKTSGAEKSLQLKQNVTTAERVELKEKKDSSTSDSAKKTELKEQKELNKTSGAGKALQLKQNETIVEKVELKEKKDTPKSDNVTKVETKEKKESPKISSATDVPVKKTESLISTESLQKNTASAADSKKGTELISTDSLKKNVTSAVEVKKGTELISTDSLKKDSTSTTDAKKATEVLSTDSLKKDATSTTDVKKGTEVLSADSLKKEAGSTIDTKKGPTAEPKVLSADAKALNAAVVPLLQKPTKSASAGTEGEVTSEKENAPSEAQSKKKNSEGQKKSEGDTTLTLLDSQKEKDEKPLLAKEDKKSGKTSGKETSIDDSTSSKKKAGKEGSKDPQSLTKVADKSSVNLNVVEEEPHKNPLSQAKQLGPLIIIGLIGFAVLLLGLLIYAIRDKTKQKKQAKKAAVQEQNYNEKGAHSFSGANDISGPMSVNTTGDTYNQQGYLTSQGSERQYGNNYGKSARDNESGTVYNESEFYDNSRYRARH</sequence>
<evidence type="ECO:0000256" key="3">
    <source>
        <dbReference type="SAM" id="SignalP"/>
    </source>
</evidence>
<dbReference type="EMBL" id="CALTRL010005702">
    <property type="protein sequence ID" value="CAH7685011.1"/>
    <property type="molecule type" value="Genomic_DNA"/>
</dbReference>
<feature type="compositionally biased region" description="Basic and acidic residues" evidence="1">
    <location>
        <begin position="496"/>
        <end position="522"/>
    </location>
</feature>
<feature type="region of interest" description="Disordered" evidence="1">
    <location>
        <begin position="99"/>
        <end position="263"/>
    </location>
</feature>
<organism evidence="4 5">
    <name type="scientific">Phakopsora pachyrhizi</name>
    <name type="common">Asian soybean rust disease fungus</name>
    <dbReference type="NCBI Taxonomy" id="170000"/>
    <lineage>
        <taxon>Eukaryota</taxon>
        <taxon>Fungi</taxon>
        <taxon>Dikarya</taxon>
        <taxon>Basidiomycota</taxon>
        <taxon>Pucciniomycotina</taxon>
        <taxon>Pucciniomycetes</taxon>
        <taxon>Pucciniales</taxon>
        <taxon>Phakopsoraceae</taxon>
        <taxon>Phakopsora</taxon>
    </lineage>
</organism>
<feature type="compositionally biased region" description="Basic and acidic residues" evidence="1">
    <location>
        <begin position="409"/>
        <end position="424"/>
    </location>
</feature>
<feature type="compositionally biased region" description="Polar residues" evidence="1">
    <location>
        <begin position="315"/>
        <end position="329"/>
    </location>
</feature>
<feature type="region of interest" description="Disordered" evidence="1">
    <location>
        <begin position="445"/>
        <end position="548"/>
    </location>
</feature>
<feature type="region of interest" description="Disordered" evidence="1">
    <location>
        <begin position="406"/>
        <end position="427"/>
    </location>
</feature>
<feature type="compositionally biased region" description="Polar residues" evidence="1">
    <location>
        <begin position="634"/>
        <end position="663"/>
    </location>
</feature>
<feature type="compositionally biased region" description="Polar residues" evidence="1">
    <location>
        <begin position="207"/>
        <end position="223"/>
    </location>
</feature>
<feature type="compositionally biased region" description="Basic and acidic residues" evidence="1">
    <location>
        <begin position="176"/>
        <end position="206"/>
    </location>
</feature>
<keyword evidence="2" id="KW-0812">Transmembrane</keyword>
<keyword evidence="2" id="KW-0472">Membrane</keyword>
<feature type="compositionally biased region" description="Basic and acidic residues" evidence="1">
    <location>
        <begin position="225"/>
        <end position="253"/>
    </location>
</feature>
<evidence type="ECO:0000256" key="1">
    <source>
        <dbReference type="SAM" id="MobiDB-lite"/>
    </source>
</evidence>
<feature type="region of interest" description="Disordered" evidence="1">
    <location>
        <begin position="275"/>
        <end position="338"/>
    </location>
</feature>
<feature type="signal peptide" evidence="3">
    <location>
        <begin position="1"/>
        <end position="27"/>
    </location>
</feature>
<feature type="transmembrane region" description="Helical" evidence="2">
    <location>
        <begin position="573"/>
        <end position="596"/>
    </location>
</feature>
<dbReference type="AlphaFoldDB" id="A0AAV0BEI2"/>
<reference evidence="4" key="1">
    <citation type="submission" date="2022-06" db="EMBL/GenBank/DDBJ databases">
        <authorList>
            <consortium name="SYNGENTA / RWTH Aachen University"/>
        </authorList>
    </citation>
    <scope>NUCLEOTIDE SEQUENCE</scope>
</reference>
<feature type="compositionally biased region" description="Basic and acidic residues" evidence="1">
    <location>
        <begin position="275"/>
        <end position="300"/>
    </location>
</feature>
<feature type="compositionally biased region" description="Basic and acidic residues" evidence="1">
    <location>
        <begin position="149"/>
        <end position="160"/>
    </location>
</feature>
<protein>
    <submittedName>
        <fullName evidence="4">Expressed protein</fullName>
    </submittedName>
</protein>
<feature type="compositionally biased region" description="Basic and acidic residues" evidence="1">
    <location>
        <begin position="462"/>
        <end position="487"/>
    </location>
</feature>
<feature type="region of interest" description="Disordered" evidence="1">
    <location>
        <begin position="620"/>
        <end position="676"/>
    </location>
</feature>
<name>A0AAV0BEI2_PHAPC</name>
<comment type="caution">
    <text evidence="4">The sequence shown here is derived from an EMBL/GenBank/DDBJ whole genome shotgun (WGS) entry which is preliminary data.</text>
</comment>
<keyword evidence="3" id="KW-0732">Signal</keyword>
<evidence type="ECO:0000256" key="2">
    <source>
        <dbReference type="SAM" id="Phobius"/>
    </source>
</evidence>
<evidence type="ECO:0000313" key="5">
    <source>
        <dbReference type="Proteomes" id="UP001153365"/>
    </source>
</evidence>
<evidence type="ECO:0000313" key="4">
    <source>
        <dbReference type="EMBL" id="CAH7685011.1"/>
    </source>
</evidence>
<proteinExistence type="predicted"/>
<gene>
    <name evidence="4" type="ORF">PPACK8108_LOCUS19476</name>
</gene>
<feature type="compositionally biased region" description="Polar residues" evidence="1">
    <location>
        <begin position="129"/>
        <end position="148"/>
    </location>
</feature>
<feature type="compositionally biased region" description="Polar residues" evidence="1">
    <location>
        <begin position="161"/>
        <end position="175"/>
    </location>
</feature>